<proteinExistence type="predicted"/>
<keyword evidence="1" id="KW-0812">Transmembrane</keyword>
<keyword evidence="3" id="KW-1185">Reference proteome</keyword>
<feature type="transmembrane region" description="Helical" evidence="1">
    <location>
        <begin position="115"/>
        <end position="135"/>
    </location>
</feature>
<name>A0ABV7ZL28_9CORY</name>
<evidence type="ECO:0000313" key="3">
    <source>
        <dbReference type="Proteomes" id="UP001595751"/>
    </source>
</evidence>
<keyword evidence="1" id="KW-0472">Membrane</keyword>
<protein>
    <submittedName>
        <fullName evidence="2">Uncharacterized protein</fullName>
    </submittedName>
</protein>
<gene>
    <name evidence="2" type="ORF">ACFORJ_01660</name>
</gene>
<dbReference type="Proteomes" id="UP001595751">
    <property type="component" value="Unassembled WGS sequence"/>
</dbReference>
<comment type="caution">
    <text evidence="2">The sequence shown here is derived from an EMBL/GenBank/DDBJ whole genome shotgun (WGS) entry which is preliminary data.</text>
</comment>
<dbReference type="EMBL" id="JBHRZN010000001">
    <property type="protein sequence ID" value="MFC3848875.1"/>
    <property type="molecule type" value="Genomic_DNA"/>
</dbReference>
<feature type="transmembrane region" description="Helical" evidence="1">
    <location>
        <begin position="6"/>
        <end position="26"/>
    </location>
</feature>
<organism evidence="2 3">
    <name type="scientific">Corynebacterium hansenii</name>
    <dbReference type="NCBI Taxonomy" id="394964"/>
    <lineage>
        <taxon>Bacteria</taxon>
        <taxon>Bacillati</taxon>
        <taxon>Actinomycetota</taxon>
        <taxon>Actinomycetes</taxon>
        <taxon>Mycobacteriales</taxon>
        <taxon>Corynebacteriaceae</taxon>
        <taxon>Corynebacterium</taxon>
    </lineage>
</organism>
<reference evidence="3" key="1">
    <citation type="journal article" date="2019" name="Int. J. Syst. Evol. Microbiol.">
        <title>The Global Catalogue of Microorganisms (GCM) 10K type strain sequencing project: providing services to taxonomists for standard genome sequencing and annotation.</title>
        <authorList>
            <consortium name="The Broad Institute Genomics Platform"/>
            <consortium name="The Broad Institute Genome Sequencing Center for Infectious Disease"/>
            <person name="Wu L."/>
            <person name="Ma J."/>
        </authorList>
    </citation>
    <scope>NUCLEOTIDE SEQUENCE [LARGE SCALE GENOMIC DNA]</scope>
    <source>
        <strain evidence="3">CCUG 53252</strain>
    </source>
</reference>
<accession>A0ABV7ZL28</accession>
<dbReference type="RefSeq" id="WP_290291765.1">
    <property type="nucleotide sequence ID" value="NZ_CP047211.1"/>
</dbReference>
<sequence length="138" mass="14752">MCPAILYTLHSVAAGLQLLGGGLVVADVKSTMDNARAFKADLEAADAKADEHRNHLKKRGLSPEIRSGRITIPKIQAPSDVTEAIVNQVGPSAAMEREAMRRFLRAQFPDNRRSPWLGVALLVGGIITSLVANLLGVS</sequence>
<evidence type="ECO:0000313" key="2">
    <source>
        <dbReference type="EMBL" id="MFC3848875.1"/>
    </source>
</evidence>
<evidence type="ECO:0000256" key="1">
    <source>
        <dbReference type="SAM" id="Phobius"/>
    </source>
</evidence>
<keyword evidence="1" id="KW-1133">Transmembrane helix</keyword>